<dbReference type="Proteomes" id="UP001431963">
    <property type="component" value="Unassembled WGS sequence"/>
</dbReference>
<feature type="signal peptide" evidence="1">
    <location>
        <begin position="1"/>
        <end position="23"/>
    </location>
</feature>
<sequence>MFLAFSAAIGATALILAPQPAAADETLLTVVGPDGHEQTFDRAWLEALAQVRIETTTIWTEGVMRFEGPSLKAVLRAAGLPETGMIELWAVNDYFVELEQDSLTDDYPIIATRINGAAFDLRHKGPLWLIYPYDSDTRFKDEEIYAASIWQLVRVQIPAP</sequence>
<dbReference type="Gene3D" id="3.90.420.10">
    <property type="entry name" value="Oxidoreductase, molybdopterin-binding domain"/>
    <property type="match status" value="1"/>
</dbReference>
<feature type="chain" id="PRO_5046276481" evidence="1">
    <location>
        <begin position="24"/>
        <end position="160"/>
    </location>
</feature>
<protein>
    <submittedName>
        <fullName evidence="2">Oxidoreductase</fullName>
    </submittedName>
</protein>
<accession>A0ABU8BSS2</accession>
<evidence type="ECO:0000313" key="3">
    <source>
        <dbReference type="Proteomes" id="UP001431963"/>
    </source>
</evidence>
<organism evidence="2 3">
    <name type="scientific">Gemmobacter denitrificans</name>
    <dbReference type="NCBI Taxonomy" id="3123040"/>
    <lineage>
        <taxon>Bacteria</taxon>
        <taxon>Pseudomonadati</taxon>
        <taxon>Pseudomonadota</taxon>
        <taxon>Alphaproteobacteria</taxon>
        <taxon>Rhodobacterales</taxon>
        <taxon>Paracoccaceae</taxon>
        <taxon>Gemmobacter</taxon>
    </lineage>
</organism>
<reference evidence="2" key="1">
    <citation type="submission" date="2024-02" db="EMBL/GenBank/DDBJ databases">
        <title>Genome sequences of strain Gemmobacter sp. JM10B15.</title>
        <authorList>
            <person name="Zhang M."/>
        </authorList>
    </citation>
    <scope>NUCLEOTIDE SEQUENCE</scope>
    <source>
        <strain evidence="2">JM10B15</strain>
    </source>
</reference>
<dbReference type="InterPro" id="IPR036374">
    <property type="entry name" value="OxRdtase_Mopterin-bd_sf"/>
</dbReference>
<gene>
    <name evidence="2" type="ORF">V6590_06285</name>
</gene>
<evidence type="ECO:0000313" key="2">
    <source>
        <dbReference type="EMBL" id="MEH7827748.1"/>
    </source>
</evidence>
<name>A0ABU8BSS2_9RHOB</name>
<dbReference type="SUPFAM" id="SSF56524">
    <property type="entry name" value="Oxidoreductase molybdopterin-binding domain"/>
    <property type="match status" value="1"/>
</dbReference>
<dbReference type="RefSeq" id="WP_335421044.1">
    <property type="nucleotide sequence ID" value="NZ_JBALHR010000003.1"/>
</dbReference>
<keyword evidence="1" id="KW-0732">Signal</keyword>
<evidence type="ECO:0000256" key="1">
    <source>
        <dbReference type="SAM" id="SignalP"/>
    </source>
</evidence>
<proteinExistence type="predicted"/>
<comment type="caution">
    <text evidence="2">The sequence shown here is derived from an EMBL/GenBank/DDBJ whole genome shotgun (WGS) entry which is preliminary data.</text>
</comment>
<dbReference type="EMBL" id="JBALHR010000003">
    <property type="protein sequence ID" value="MEH7827748.1"/>
    <property type="molecule type" value="Genomic_DNA"/>
</dbReference>
<keyword evidence="3" id="KW-1185">Reference proteome</keyword>